<dbReference type="Proteomes" id="UP000007110">
    <property type="component" value="Unassembled WGS sequence"/>
</dbReference>
<dbReference type="PANTHER" id="PTHR28681:SF1">
    <property type="entry name" value="TRANSMEMBRANE PROTEIN 196"/>
    <property type="match status" value="1"/>
</dbReference>
<dbReference type="InterPro" id="IPR007237">
    <property type="entry name" value="CD20-like"/>
</dbReference>
<evidence type="ECO:0000256" key="5">
    <source>
        <dbReference type="ARBA" id="ARBA00022989"/>
    </source>
</evidence>
<feature type="transmembrane region" description="Helical" evidence="8">
    <location>
        <begin position="31"/>
        <end position="57"/>
    </location>
</feature>
<evidence type="ECO:0000256" key="1">
    <source>
        <dbReference type="ARBA" id="ARBA00004141"/>
    </source>
</evidence>
<comment type="subcellular location">
    <subcellularLocation>
        <location evidence="2">Cytoplasm</location>
    </subcellularLocation>
    <subcellularLocation>
        <location evidence="1">Membrane</location>
        <topology evidence="1">Multi-pass membrane protein</topology>
    </subcellularLocation>
</comment>
<organism evidence="9 10">
    <name type="scientific">Strongylocentrotus purpuratus</name>
    <name type="common">Purple sea urchin</name>
    <dbReference type="NCBI Taxonomy" id="7668"/>
    <lineage>
        <taxon>Eukaryota</taxon>
        <taxon>Metazoa</taxon>
        <taxon>Echinodermata</taxon>
        <taxon>Eleutherozoa</taxon>
        <taxon>Echinozoa</taxon>
        <taxon>Echinoidea</taxon>
        <taxon>Euechinoidea</taxon>
        <taxon>Echinacea</taxon>
        <taxon>Camarodonta</taxon>
        <taxon>Echinidea</taxon>
        <taxon>Strongylocentrotidae</taxon>
        <taxon>Strongylocentrotus</taxon>
    </lineage>
</organism>
<keyword evidence="3" id="KW-0963">Cytoplasm</keyword>
<evidence type="ECO:0000256" key="4">
    <source>
        <dbReference type="ARBA" id="ARBA00022692"/>
    </source>
</evidence>
<feature type="transmembrane region" description="Helical" evidence="8">
    <location>
        <begin position="139"/>
        <end position="164"/>
    </location>
</feature>
<evidence type="ECO:0000256" key="7">
    <source>
        <dbReference type="ARBA" id="ARBA00044525"/>
    </source>
</evidence>
<evidence type="ECO:0000313" key="10">
    <source>
        <dbReference type="Proteomes" id="UP000007110"/>
    </source>
</evidence>
<dbReference type="AlphaFoldDB" id="A0A7M7HNJ8"/>
<feature type="transmembrane region" description="Helical" evidence="8">
    <location>
        <begin position="63"/>
        <end position="86"/>
    </location>
</feature>
<evidence type="ECO:0000313" key="9">
    <source>
        <dbReference type="EnsemblMetazoa" id="XP_011675934"/>
    </source>
</evidence>
<dbReference type="PANTHER" id="PTHR28681">
    <property type="entry name" value="TRANSMEMBRANE PROTEIN 196"/>
    <property type="match status" value="1"/>
</dbReference>
<keyword evidence="4 8" id="KW-0812">Transmembrane</keyword>
<dbReference type="GeneID" id="105443939"/>
<dbReference type="InterPro" id="IPR037661">
    <property type="entry name" value="TMEM196"/>
</dbReference>
<dbReference type="Pfam" id="PF04103">
    <property type="entry name" value="CD20"/>
    <property type="match status" value="1"/>
</dbReference>
<name>A0A7M7HNJ8_STRPU</name>
<dbReference type="GO" id="GO:0005737">
    <property type="term" value="C:cytoplasm"/>
    <property type="evidence" value="ECO:0007669"/>
    <property type="project" value="UniProtKB-SubCell"/>
</dbReference>
<evidence type="ECO:0000256" key="3">
    <source>
        <dbReference type="ARBA" id="ARBA00022490"/>
    </source>
</evidence>
<evidence type="ECO:0000256" key="8">
    <source>
        <dbReference type="SAM" id="Phobius"/>
    </source>
</evidence>
<keyword evidence="5 8" id="KW-1133">Transmembrane helix</keyword>
<protein>
    <recommendedName>
        <fullName evidence="7">Transmembrane protein 196</fullName>
    </recommendedName>
</protein>
<dbReference type="RefSeq" id="XP_011675934.2">
    <property type="nucleotide sequence ID" value="XM_011677632.2"/>
</dbReference>
<keyword evidence="10" id="KW-1185">Reference proteome</keyword>
<dbReference type="EnsemblMetazoa" id="XM_011677632">
    <property type="protein sequence ID" value="XP_011675934"/>
    <property type="gene ID" value="LOC105443939"/>
</dbReference>
<reference evidence="10" key="1">
    <citation type="submission" date="2015-02" db="EMBL/GenBank/DDBJ databases">
        <title>Genome sequencing for Strongylocentrotus purpuratus.</title>
        <authorList>
            <person name="Murali S."/>
            <person name="Liu Y."/>
            <person name="Vee V."/>
            <person name="English A."/>
            <person name="Wang M."/>
            <person name="Skinner E."/>
            <person name="Han Y."/>
            <person name="Muzny D.M."/>
            <person name="Worley K.C."/>
            <person name="Gibbs R.A."/>
        </authorList>
    </citation>
    <scope>NUCLEOTIDE SEQUENCE</scope>
</reference>
<accession>A0A7M7HNJ8</accession>
<feature type="transmembrane region" description="Helical" evidence="8">
    <location>
        <begin position="93"/>
        <end position="112"/>
    </location>
</feature>
<keyword evidence="6 8" id="KW-0472">Membrane</keyword>
<dbReference type="GO" id="GO:0016020">
    <property type="term" value="C:membrane"/>
    <property type="evidence" value="ECO:0007669"/>
    <property type="project" value="UniProtKB-SubCell"/>
</dbReference>
<evidence type="ECO:0000256" key="2">
    <source>
        <dbReference type="ARBA" id="ARBA00004496"/>
    </source>
</evidence>
<evidence type="ECO:0000256" key="6">
    <source>
        <dbReference type="ARBA" id="ARBA00023136"/>
    </source>
</evidence>
<proteinExistence type="predicted"/>
<sequence>MVSGVVDTSTSSDNPDGGEKRNITCFRCCSATALLVLLSVPHMILGLPSMVVGVILYSDAHIWLAHTVSPIWSGVCFFFCGVFGIVSAKRTSPYTIFCFSSFCIISLMVSIIDMQLLRLGLVNHTTDGQTFLKDNVDPVIRIALGIAGGESFICALSALFSCLVGQHVRRTLRSGGTRVVSNEHLVAQRQEQIRQQREHERKVLEKMEKERAKSIRYHRV</sequence>
<reference evidence="9" key="2">
    <citation type="submission" date="2021-01" db="UniProtKB">
        <authorList>
            <consortium name="EnsemblMetazoa"/>
        </authorList>
    </citation>
    <scope>IDENTIFICATION</scope>
</reference>